<keyword evidence="7 8" id="KW-0009">Actin-binding</keyword>
<dbReference type="GO" id="GO:0005902">
    <property type="term" value="C:microvillus"/>
    <property type="evidence" value="ECO:0007669"/>
    <property type="project" value="TreeGrafter"/>
</dbReference>
<dbReference type="PROSITE" id="PS51757">
    <property type="entry name" value="TH1"/>
    <property type="match status" value="1"/>
</dbReference>
<keyword evidence="6 8" id="KW-0505">Motor protein</keyword>
<name>A0AAE0S057_9BIVA</name>
<organism evidence="11 12">
    <name type="scientific">Potamilus streckersoni</name>
    <dbReference type="NCBI Taxonomy" id="2493646"/>
    <lineage>
        <taxon>Eukaryota</taxon>
        <taxon>Metazoa</taxon>
        <taxon>Spiralia</taxon>
        <taxon>Lophotrochozoa</taxon>
        <taxon>Mollusca</taxon>
        <taxon>Bivalvia</taxon>
        <taxon>Autobranchia</taxon>
        <taxon>Heteroconchia</taxon>
        <taxon>Palaeoheterodonta</taxon>
        <taxon>Unionida</taxon>
        <taxon>Unionoidea</taxon>
        <taxon>Unionidae</taxon>
        <taxon>Ambleminae</taxon>
        <taxon>Lampsilini</taxon>
        <taxon>Potamilus</taxon>
    </lineage>
</organism>
<dbReference type="GO" id="GO:0007015">
    <property type="term" value="P:actin filament organization"/>
    <property type="evidence" value="ECO:0007669"/>
    <property type="project" value="TreeGrafter"/>
</dbReference>
<dbReference type="Gene3D" id="1.20.58.530">
    <property type="match status" value="1"/>
</dbReference>
<keyword evidence="5 8" id="KW-0518">Myosin</keyword>
<dbReference type="Proteomes" id="UP001195483">
    <property type="component" value="Unassembled WGS sequence"/>
</dbReference>
<evidence type="ECO:0000256" key="5">
    <source>
        <dbReference type="ARBA" id="ARBA00023123"/>
    </source>
</evidence>
<dbReference type="Gene3D" id="1.20.5.190">
    <property type="match status" value="1"/>
</dbReference>
<dbReference type="InterPro" id="IPR027417">
    <property type="entry name" value="P-loop_NTPase"/>
</dbReference>
<dbReference type="Gene3D" id="3.40.850.10">
    <property type="entry name" value="Kinesin motor domain"/>
    <property type="match status" value="1"/>
</dbReference>
<dbReference type="PRINTS" id="PR00193">
    <property type="entry name" value="MYOSINHEAVY"/>
</dbReference>
<dbReference type="SUPFAM" id="SSF52540">
    <property type="entry name" value="P-loop containing nucleoside triphosphate hydrolases"/>
    <property type="match status" value="1"/>
</dbReference>
<feature type="binding site" evidence="8">
    <location>
        <begin position="105"/>
        <end position="112"/>
    </location>
    <ligand>
        <name>ATP</name>
        <dbReference type="ChEBI" id="CHEBI:30616"/>
    </ligand>
</feature>
<keyword evidence="2" id="KW-0677">Repeat</keyword>
<keyword evidence="3 8" id="KW-0547">Nucleotide-binding</keyword>
<evidence type="ECO:0000259" key="9">
    <source>
        <dbReference type="PROSITE" id="PS51456"/>
    </source>
</evidence>
<dbReference type="EMBL" id="JAEAOA010001215">
    <property type="protein sequence ID" value="KAK3582952.1"/>
    <property type="molecule type" value="Genomic_DNA"/>
</dbReference>
<evidence type="ECO:0000256" key="8">
    <source>
        <dbReference type="PROSITE-ProRule" id="PRU00782"/>
    </source>
</evidence>
<dbReference type="InterPro" id="IPR010926">
    <property type="entry name" value="Myosin_TH1"/>
</dbReference>
<evidence type="ECO:0000256" key="2">
    <source>
        <dbReference type="ARBA" id="ARBA00022737"/>
    </source>
</evidence>
<dbReference type="GO" id="GO:0005524">
    <property type="term" value="F:ATP binding"/>
    <property type="evidence" value="ECO:0007669"/>
    <property type="project" value="UniProtKB-UniRule"/>
</dbReference>
<keyword evidence="4 8" id="KW-0067">ATP-binding</keyword>
<dbReference type="PANTHER" id="PTHR13140:SF679">
    <property type="entry name" value="UNCONVENTIONAL MYOSIN IC"/>
    <property type="match status" value="1"/>
</dbReference>
<comment type="similarity">
    <text evidence="1 8">Belongs to the TRAFAC class myosin-kinesin ATPase superfamily. Myosin family.</text>
</comment>
<evidence type="ECO:0000313" key="11">
    <source>
        <dbReference type="EMBL" id="KAK3582952.1"/>
    </source>
</evidence>
<dbReference type="Pfam" id="PF06017">
    <property type="entry name" value="Myosin_TH1"/>
    <property type="match status" value="1"/>
</dbReference>
<dbReference type="Pfam" id="PF00063">
    <property type="entry name" value="Myosin_head"/>
    <property type="match status" value="1"/>
</dbReference>
<protein>
    <submittedName>
        <fullName evidence="11">Uncharacterized protein</fullName>
    </submittedName>
</protein>
<proteinExistence type="inferred from homology"/>
<dbReference type="InterPro" id="IPR036961">
    <property type="entry name" value="Kinesin_motor_dom_sf"/>
</dbReference>
<reference evidence="11" key="1">
    <citation type="journal article" date="2021" name="Genome Biol. Evol.">
        <title>A High-Quality Reference Genome for a Parasitic Bivalve with Doubly Uniparental Inheritance (Bivalvia: Unionida).</title>
        <authorList>
            <person name="Smith C.H."/>
        </authorList>
    </citation>
    <scope>NUCLEOTIDE SEQUENCE</scope>
    <source>
        <strain evidence="11">CHS0354</strain>
    </source>
</reference>
<evidence type="ECO:0000256" key="6">
    <source>
        <dbReference type="ARBA" id="ARBA00023175"/>
    </source>
</evidence>
<evidence type="ECO:0000256" key="7">
    <source>
        <dbReference type="ARBA" id="ARBA00023203"/>
    </source>
</evidence>
<reference evidence="11" key="3">
    <citation type="submission" date="2023-05" db="EMBL/GenBank/DDBJ databases">
        <authorList>
            <person name="Smith C.H."/>
        </authorList>
    </citation>
    <scope>NUCLEOTIDE SEQUENCE</scope>
    <source>
        <strain evidence="11">CHS0354</strain>
        <tissue evidence="11">Mantle</tissue>
    </source>
</reference>
<dbReference type="FunFam" id="1.20.58.530:FF:000004">
    <property type="entry name" value="Unconventional myosin ID"/>
    <property type="match status" value="1"/>
</dbReference>
<evidence type="ECO:0000313" key="12">
    <source>
        <dbReference type="Proteomes" id="UP001195483"/>
    </source>
</evidence>
<dbReference type="GO" id="GO:0030048">
    <property type="term" value="P:actin filament-based movement"/>
    <property type="evidence" value="ECO:0007669"/>
    <property type="project" value="TreeGrafter"/>
</dbReference>
<dbReference type="InterPro" id="IPR001609">
    <property type="entry name" value="Myosin_head_motor_dom-like"/>
</dbReference>
<dbReference type="CDD" id="cd01378">
    <property type="entry name" value="MYSc_Myo1"/>
    <property type="match status" value="1"/>
</dbReference>
<dbReference type="GO" id="GO:0006897">
    <property type="term" value="P:endocytosis"/>
    <property type="evidence" value="ECO:0007669"/>
    <property type="project" value="TreeGrafter"/>
</dbReference>
<comment type="caution">
    <text evidence="11">The sequence shown here is derived from an EMBL/GenBank/DDBJ whole genome shotgun (WGS) entry which is preliminary data.</text>
</comment>
<dbReference type="SMART" id="SM00242">
    <property type="entry name" value="MYSc"/>
    <property type="match status" value="1"/>
</dbReference>
<dbReference type="GO" id="GO:0000146">
    <property type="term" value="F:microfilament motor activity"/>
    <property type="evidence" value="ECO:0007669"/>
    <property type="project" value="TreeGrafter"/>
</dbReference>
<dbReference type="PANTHER" id="PTHR13140">
    <property type="entry name" value="MYOSIN"/>
    <property type="match status" value="1"/>
</dbReference>
<evidence type="ECO:0000256" key="4">
    <source>
        <dbReference type="ARBA" id="ARBA00022840"/>
    </source>
</evidence>
<dbReference type="GO" id="GO:0051015">
    <property type="term" value="F:actin filament binding"/>
    <property type="evidence" value="ECO:0007669"/>
    <property type="project" value="TreeGrafter"/>
</dbReference>
<accession>A0AAE0S057</accession>
<sequence length="1036" mass="119586">MEEELHHRDHTGVQDFVLLEDFTNPDAFMENLRKRFHEDLIYTYIGSVLVSVNPYHELDIYNEKFINSYRNVNFYELPPHVFAIADASYRSMRGENRDQCILISGESGAGKTEASKKILQYIAATSTHSKNVEVIRDRLLQSNPLLEAFGNAKTNRNDNSSRFGKYMDIQFDYKGAPIGGHIINYLLEKSRVVHQAEGERNFHVFYQLLEGATPVVLSQLKLENSSEKYYYLNQGHSNSLTSVDDRANWKAVQHALDVCSFSSQEQKDLFAIVAAVLHLGNVKFSGEDGGPATIIDSEPVIFISQLLGCEEEILLLALQHRTIEAKGDRVMSPLTLDQALYARDALAKGVYDRLFTWIVMKINDSLNSRKKQKHSLMGLLDIYGFEIFQVNCFEQFSINYCNEKLQQLFIELTLKSEQEEYQREGIEWEPVQYFNNKIICDLIEGKPMGIIAVLDEECLRPGDATDETFLEKLTKTIGKHPHFVSHATTDNTTRKTIGRDEFRMKHYAGDVTYNIKGFLDKNNDLLFRDLKEAMSRTKNIITSQCFPVKELDSKKRPDTAGTQFKASLTRLMEILVSKEPSYVRCIKPNDFKRAGQFDERIVMHQIKYLGLMENLRVRRAGFAYRRPYEVFFKRYKSLCPKTWPCYQGLPKDGVREIVTHLHYKPEDFKMGKTKLFIRFPRVLFATEDAFQLRKHELASAIQAKYKCYRQRKIYLRMRGSAIIVQCYWRRYAAIKLRERRKKAVEVIRRFIKGFMHRNEPEFAENRGFIKYTKMNFLMRLSREAPKSVLDKSWIPAPRLLEETSELLRKLCTRNLVLKYVKNIKPSQKIQLQQKVVAENLFKGKKESYAKSVKDHFVDGRLTPQQDSMKNTVFSAIKPSDENIRYCTPVTKYDRHGYKARKRVLVLTEKTLYVLDEKDFKVKDKVPYLMITGIVTSSLADGLFVIVLATSENGSKDNLSQTEKGDIILHSDHVIETLTKLVMIGKKEEIFKIDKGGSITHDLASGKQGLIEFSKGDNYLIKKGKNGHLTVIVPAVV</sequence>
<dbReference type="AlphaFoldDB" id="A0AAE0S057"/>
<feature type="domain" description="TH1" evidence="10">
    <location>
        <begin position="845"/>
        <end position="1034"/>
    </location>
</feature>
<evidence type="ECO:0000256" key="3">
    <source>
        <dbReference type="ARBA" id="ARBA00022741"/>
    </source>
</evidence>
<dbReference type="PROSITE" id="PS51456">
    <property type="entry name" value="MYOSIN_MOTOR"/>
    <property type="match status" value="1"/>
</dbReference>
<keyword evidence="12" id="KW-1185">Reference proteome</keyword>
<dbReference type="Gene3D" id="6.20.240.20">
    <property type="match status" value="1"/>
</dbReference>
<dbReference type="GO" id="GO:0005886">
    <property type="term" value="C:plasma membrane"/>
    <property type="evidence" value="ECO:0007669"/>
    <property type="project" value="TreeGrafter"/>
</dbReference>
<dbReference type="GO" id="GO:0005737">
    <property type="term" value="C:cytoplasm"/>
    <property type="evidence" value="ECO:0007669"/>
    <property type="project" value="TreeGrafter"/>
</dbReference>
<reference evidence="11" key="2">
    <citation type="journal article" date="2021" name="Genome Biol. Evol.">
        <title>Developing a high-quality reference genome for a parasitic bivalve with doubly uniparental inheritance (Bivalvia: Unionida).</title>
        <authorList>
            <person name="Smith C.H."/>
        </authorList>
    </citation>
    <scope>NUCLEOTIDE SEQUENCE</scope>
    <source>
        <strain evidence="11">CHS0354</strain>
        <tissue evidence="11">Mantle</tissue>
    </source>
</reference>
<dbReference type="GO" id="GO:0016459">
    <property type="term" value="C:myosin complex"/>
    <property type="evidence" value="ECO:0007669"/>
    <property type="project" value="UniProtKB-KW"/>
</dbReference>
<dbReference type="InterPro" id="IPR036072">
    <property type="entry name" value="MYSc_Myo1"/>
</dbReference>
<feature type="region of interest" description="Actin-binding" evidence="8">
    <location>
        <begin position="568"/>
        <end position="590"/>
    </location>
</feature>
<dbReference type="Gene3D" id="1.10.10.820">
    <property type="match status" value="1"/>
</dbReference>
<feature type="domain" description="Myosin motor" evidence="9">
    <location>
        <begin position="12"/>
        <end position="691"/>
    </location>
</feature>
<dbReference type="FunFam" id="1.10.10.820:FF:000001">
    <property type="entry name" value="Myosin heavy chain"/>
    <property type="match status" value="1"/>
</dbReference>
<dbReference type="FunFam" id="3.40.850.10:FF:000101">
    <property type="entry name" value="Slow myosin heavy chain 2"/>
    <property type="match status" value="1"/>
</dbReference>
<gene>
    <name evidence="11" type="ORF">CHS0354_019960</name>
</gene>
<evidence type="ECO:0000256" key="1">
    <source>
        <dbReference type="ARBA" id="ARBA00008314"/>
    </source>
</evidence>
<dbReference type="Gene3D" id="1.20.120.720">
    <property type="entry name" value="Myosin VI head, motor domain, U50 subdomain"/>
    <property type="match status" value="1"/>
</dbReference>
<evidence type="ECO:0000259" key="10">
    <source>
        <dbReference type="PROSITE" id="PS51757"/>
    </source>
</evidence>